<dbReference type="HOGENOM" id="CLU_1175171_0_0_1"/>
<sequence>MAVLLVPDGSRNGRRRIIQTLTARRNASCCPTNASKPLPSPLSRSICTICTEYHQHSGDETRMQVRLRPSTSGLPRNVTSGNTARKAIEDRNERRRSNGPAATVTGPASYNTEKEARPYIRRIMWRDKVPVGPLQIARHARYRWPSHPLGLSSLWPERGTERDDDAPPAQQVSRMFSLPAGSFGSLYPCGRRQSPYLTHPRISIKARGGDGVVKKGRGRGILTWGRAAAGWLLLLG</sequence>
<dbReference type="GeneID" id="10028114"/>
<evidence type="ECO:0000313" key="2">
    <source>
        <dbReference type="EMBL" id="EFR02427.1"/>
    </source>
</evidence>
<feature type="region of interest" description="Disordered" evidence="1">
    <location>
        <begin position="70"/>
        <end position="108"/>
    </location>
</feature>
<protein>
    <submittedName>
        <fullName evidence="2">Uncharacterized protein</fullName>
    </submittedName>
</protein>
<organism evidence="3">
    <name type="scientific">Arthroderma gypseum (strain ATCC MYA-4604 / CBS 118893)</name>
    <name type="common">Microsporum gypseum</name>
    <dbReference type="NCBI Taxonomy" id="535722"/>
    <lineage>
        <taxon>Eukaryota</taxon>
        <taxon>Fungi</taxon>
        <taxon>Dikarya</taxon>
        <taxon>Ascomycota</taxon>
        <taxon>Pezizomycotina</taxon>
        <taxon>Eurotiomycetes</taxon>
        <taxon>Eurotiomycetidae</taxon>
        <taxon>Onygenales</taxon>
        <taxon>Arthrodermataceae</taxon>
        <taxon>Nannizzia</taxon>
    </lineage>
</organism>
<dbReference type="AlphaFoldDB" id="E4UVV0"/>
<dbReference type="OrthoDB" id="10594419at2759"/>
<name>E4UVV0_ARTGP</name>
<gene>
    <name evidence="2" type="ORF">MGYG_05422</name>
</gene>
<dbReference type="Proteomes" id="UP000002669">
    <property type="component" value="Unassembled WGS sequence"/>
</dbReference>
<keyword evidence="3" id="KW-1185">Reference proteome</keyword>
<feature type="compositionally biased region" description="Polar residues" evidence="1">
    <location>
        <begin position="70"/>
        <end position="83"/>
    </location>
</feature>
<dbReference type="InParanoid" id="E4UVV0"/>
<evidence type="ECO:0000256" key="1">
    <source>
        <dbReference type="SAM" id="MobiDB-lite"/>
    </source>
</evidence>
<dbReference type="VEuPathDB" id="FungiDB:MGYG_05422"/>
<dbReference type="RefSeq" id="XP_003172838.1">
    <property type="nucleotide sequence ID" value="XM_003172790.1"/>
</dbReference>
<dbReference type="eggNOG" id="ENOG502T58P">
    <property type="taxonomic scope" value="Eukaryota"/>
</dbReference>
<reference evidence="3" key="1">
    <citation type="journal article" date="2012" name="MBio">
        <title>Comparative genome analysis of Trichophyton rubrum and related dermatophytes reveals candidate genes involved in infection.</title>
        <authorList>
            <person name="Martinez D.A."/>
            <person name="Oliver B.G."/>
            <person name="Graeser Y."/>
            <person name="Goldberg J.M."/>
            <person name="Li W."/>
            <person name="Martinez-Rossi N.M."/>
            <person name="Monod M."/>
            <person name="Shelest E."/>
            <person name="Barton R.C."/>
            <person name="Birch E."/>
            <person name="Brakhage A.A."/>
            <person name="Chen Z."/>
            <person name="Gurr S.J."/>
            <person name="Heiman D."/>
            <person name="Heitman J."/>
            <person name="Kosti I."/>
            <person name="Rossi A."/>
            <person name="Saif S."/>
            <person name="Samalova M."/>
            <person name="Saunders C.W."/>
            <person name="Shea T."/>
            <person name="Summerbell R.C."/>
            <person name="Xu J."/>
            <person name="Young S."/>
            <person name="Zeng Q."/>
            <person name="Birren B.W."/>
            <person name="Cuomo C.A."/>
            <person name="White T.C."/>
        </authorList>
    </citation>
    <scope>NUCLEOTIDE SEQUENCE [LARGE SCALE GENOMIC DNA]</scope>
    <source>
        <strain evidence="3">ATCC MYA-4604 / CBS 118893</strain>
    </source>
</reference>
<accession>E4UVV0</accession>
<dbReference type="EMBL" id="DS989825">
    <property type="protein sequence ID" value="EFR02427.1"/>
    <property type="molecule type" value="Genomic_DNA"/>
</dbReference>
<proteinExistence type="predicted"/>
<feature type="compositionally biased region" description="Basic and acidic residues" evidence="1">
    <location>
        <begin position="86"/>
        <end position="96"/>
    </location>
</feature>
<evidence type="ECO:0000313" key="3">
    <source>
        <dbReference type="Proteomes" id="UP000002669"/>
    </source>
</evidence>